<protein>
    <recommendedName>
        <fullName evidence="2">DDE-1 domain-containing protein</fullName>
    </recommendedName>
</protein>
<dbReference type="EMBL" id="SNRW01001192">
    <property type="protein sequence ID" value="KAA6397388.1"/>
    <property type="molecule type" value="Genomic_DNA"/>
</dbReference>
<evidence type="ECO:0000256" key="1">
    <source>
        <dbReference type="SAM" id="MobiDB-lite"/>
    </source>
</evidence>
<dbReference type="InterPro" id="IPR004875">
    <property type="entry name" value="DDE_SF_endonuclease_dom"/>
</dbReference>
<feature type="region of interest" description="Disordered" evidence="1">
    <location>
        <begin position="1"/>
        <end position="28"/>
    </location>
</feature>
<evidence type="ECO:0000313" key="4">
    <source>
        <dbReference type="Proteomes" id="UP000324800"/>
    </source>
</evidence>
<accession>A0A5J4WR41</accession>
<evidence type="ECO:0000313" key="3">
    <source>
        <dbReference type="EMBL" id="KAA6397388.1"/>
    </source>
</evidence>
<feature type="domain" description="DDE-1" evidence="2">
    <location>
        <begin position="113"/>
        <end position="257"/>
    </location>
</feature>
<dbReference type="Pfam" id="PF03184">
    <property type="entry name" value="DDE_1"/>
    <property type="match status" value="1"/>
</dbReference>
<dbReference type="GO" id="GO:0003676">
    <property type="term" value="F:nucleic acid binding"/>
    <property type="evidence" value="ECO:0007669"/>
    <property type="project" value="InterPro"/>
</dbReference>
<sequence>MQNRCSKSKKDAAGFTNMGHHQEARIEEHHKKTVRLRELEKIMAEIQEALIPMYTRKEVLQVTHKYPKGLQVNFNETPLRLSQSQYTTLFYTDEYPSSAIVAPHRMCNYTIVLAICADGSHLCSFILLPLKHLPEEFKDLRAPNVRIITRGSGWMTKEILEEDVIPVCIDQLNERRKINCPENPEQHILLTFDSHGSRINLNLMKRLKAERINAFSLAPHNSGKTQPCDLGSNAELKKELMIKWNGNLELLHKNQENNKPCGLKRVCIWPWKDQQ</sequence>
<proteinExistence type="predicted"/>
<dbReference type="OrthoDB" id="4327074at2759"/>
<dbReference type="AlphaFoldDB" id="A0A5J4WR41"/>
<dbReference type="Proteomes" id="UP000324800">
    <property type="component" value="Unassembled WGS sequence"/>
</dbReference>
<reference evidence="3 4" key="1">
    <citation type="submission" date="2019-03" db="EMBL/GenBank/DDBJ databases">
        <title>Single cell metagenomics reveals metabolic interactions within the superorganism composed of flagellate Streblomastix strix and complex community of Bacteroidetes bacteria on its surface.</title>
        <authorList>
            <person name="Treitli S.C."/>
            <person name="Kolisko M."/>
            <person name="Husnik F."/>
            <person name="Keeling P."/>
            <person name="Hampl V."/>
        </authorList>
    </citation>
    <scope>NUCLEOTIDE SEQUENCE [LARGE SCALE GENOMIC DNA]</scope>
    <source>
        <strain evidence="3">ST1C</strain>
    </source>
</reference>
<comment type="caution">
    <text evidence="3">The sequence shown here is derived from an EMBL/GenBank/DDBJ whole genome shotgun (WGS) entry which is preliminary data.</text>
</comment>
<organism evidence="3 4">
    <name type="scientific">Streblomastix strix</name>
    <dbReference type="NCBI Taxonomy" id="222440"/>
    <lineage>
        <taxon>Eukaryota</taxon>
        <taxon>Metamonada</taxon>
        <taxon>Preaxostyla</taxon>
        <taxon>Oxymonadida</taxon>
        <taxon>Streblomastigidae</taxon>
        <taxon>Streblomastix</taxon>
    </lineage>
</organism>
<name>A0A5J4WR41_9EUKA</name>
<gene>
    <name evidence="3" type="ORF">EZS28_007085</name>
</gene>
<evidence type="ECO:0000259" key="2">
    <source>
        <dbReference type="Pfam" id="PF03184"/>
    </source>
</evidence>